<proteinExistence type="predicted"/>
<dbReference type="AlphaFoldDB" id="A0A2P8F8M0"/>
<dbReference type="Proteomes" id="UP000241964">
    <property type="component" value="Unassembled WGS sequence"/>
</dbReference>
<protein>
    <submittedName>
        <fullName evidence="1">Uncharacterized protein DUF4249</fullName>
    </submittedName>
</protein>
<name>A0A2P8F8M0_9BACT</name>
<accession>A0A2P8F8M0</accession>
<organism evidence="1 2">
    <name type="scientific">Dyadobacter jiangsuensis</name>
    <dbReference type="NCBI Taxonomy" id="1591085"/>
    <lineage>
        <taxon>Bacteria</taxon>
        <taxon>Pseudomonadati</taxon>
        <taxon>Bacteroidota</taxon>
        <taxon>Cytophagia</taxon>
        <taxon>Cytophagales</taxon>
        <taxon>Spirosomataceae</taxon>
        <taxon>Dyadobacter</taxon>
    </lineage>
</organism>
<evidence type="ECO:0000313" key="1">
    <source>
        <dbReference type="EMBL" id="PSL18064.1"/>
    </source>
</evidence>
<gene>
    <name evidence="1" type="ORF">CLV60_13312</name>
</gene>
<evidence type="ECO:0000313" key="2">
    <source>
        <dbReference type="Proteomes" id="UP000241964"/>
    </source>
</evidence>
<reference evidence="1 2" key="1">
    <citation type="submission" date="2018-03" db="EMBL/GenBank/DDBJ databases">
        <title>Genomic Encyclopedia of Archaeal and Bacterial Type Strains, Phase II (KMG-II): from individual species to whole genera.</title>
        <authorList>
            <person name="Goeker M."/>
        </authorList>
    </citation>
    <scope>NUCLEOTIDE SEQUENCE [LARGE SCALE GENOMIC DNA]</scope>
    <source>
        <strain evidence="1 2">DSM 29057</strain>
    </source>
</reference>
<dbReference type="OrthoDB" id="1115009at2"/>
<dbReference type="PROSITE" id="PS51257">
    <property type="entry name" value="PROKAR_LIPOPROTEIN"/>
    <property type="match status" value="1"/>
</dbReference>
<comment type="caution">
    <text evidence="1">The sequence shown here is derived from an EMBL/GenBank/DDBJ whole genome shotgun (WGS) entry which is preliminary data.</text>
</comment>
<dbReference type="EMBL" id="PYAS01000033">
    <property type="protein sequence ID" value="PSL18064.1"/>
    <property type="molecule type" value="Genomic_DNA"/>
</dbReference>
<keyword evidence="2" id="KW-1185">Reference proteome</keyword>
<sequence>MMRVPHISLWTTISALMLCGCDTGVQVEDIPPERLLAISSFVSPQDSLIAVYVYKGQKVGSVIKSDSARIRDATVKVSNGSKHVNLSYNQSSKRYEAENLFRNSEPGTILSLEVIAPEQLTAYATAVIPPKPNDVSVKGTRVGKDYLFSVNWENPGSYKFYNVWAEVEGEIRSSIGIFPLITSIDIPDNSFYFPSDKQASGRNSESGIVNSAYDATSERVVLTVTVANVDDTFFKFYKSFREYQTWLANTSDNLPNFKESVPIYSNIRNGTGYFAAYNSNKKTVSIK</sequence>